<feature type="domain" description="F-box" evidence="1">
    <location>
        <begin position="50"/>
        <end position="81"/>
    </location>
</feature>
<organism evidence="2 3">
    <name type="scientific">Pandoravirus salinus</name>
    <dbReference type="NCBI Taxonomy" id="1349410"/>
    <lineage>
        <taxon>Viruses</taxon>
        <taxon>Pandoravirus</taxon>
    </lineage>
</organism>
<evidence type="ECO:0000313" key="3">
    <source>
        <dbReference type="Proteomes" id="UP000204584"/>
    </source>
</evidence>
<keyword evidence="3" id="KW-1185">Reference proteome</keyword>
<dbReference type="InterPro" id="IPR036047">
    <property type="entry name" value="F-box-like_dom_sf"/>
</dbReference>
<dbReference type="EMBL" id="KC977571">
    <property type="protein sequence ID" value="AGO84881.1"/>
    <property type="molecule type" value="Genomic_DNA"/>
</dbReference>
<reference evidence="2 3" key="1">
    <citation type="journal article" date="2013" name="Science">
        <title>Pandoraviruses: amoeba viruses with genomes up to 2.5 Mb reaching that of parasitic eukaryotes.</title>
        <authorList>
            <person name="Philippe N."/>
            <person name="Legendre M."/>
            <person name="Doutre G."/>
            <person name="Coute Y."/>
            <person name="Poirot O."/>
            <person name="Lescot M."/>
            <person name="Arslan D."/>
            <person name="Seltzer V."/>
            <person name="Bertaux L."/>
            <person name="Bruley C."/>
            <person name="Garin J."/>
            <person name="Claverie J.M."/>
            <person name="Abergel C."/>
        </authorList>
    </citation>
    <scope>NUCLEOTIDE SEQUENCE [LARGE SCALE GENOMIC DNA]</scope>
</reference>
<dbReference type="SUPFAM" id="SSF81383">
    <property type="entry name" value="F-box domain"/>
    <property type="match status" value="1"/>
</dbReference>
<dbReference type="Pfam" id="PF12937">
    <property type="entry name" value="F-box-like"/>
    <property type="match status" value="1"/>
</dbReference>
<evidence type="ECO:0000259" key="1">
    <source>
        <dbReference type="Pfam" id="PF12937"/>
    </source>
</evidence>
<dbReference type="GeneID" id="16606668"/>
<dbReference type="KEGG" id="vg:16606668"/>
<dbReference type="InterPro" id="IPR001810">
    <property type="entry name" value="F-box_dom"/>
</dbReference>
<protein>
    <submittedName>
        <fullName evidence="2">F-box incomplete domain containing protein</fullName>
    </submittedName>
</protein>
<accession>S4VZE5</accession>
<proteinExistence type="predicted"/>
<evidence type="ECO:0000313" key="2">
    <source>
        <dbReference type="EMBL" id="AGO84881.1"/>
    </source>
</evidence>
<sequence>MRAPMPRATRPVVHACPKGTVKIAKKASAPLRCPFSAGCLMNSCWSFLGALDDPQSLAMWAQTSRCHHDLANDPLLWRRLCELRFGPLLHRHFARWNKSWHWLYRAQSHEAAPTVPMSAPFSCKCAIINISIGATAAMVSPTATGWRFKCPRANATDRADSQGHGPTSTTQ</sequence>
<dbReference type="Proteomes" id="UP000204584">
    <property type="component" value="Segment"/>
</dbReference>
<dbReference type="Gene3D" id="1.20.1280.50">
    <property type="match status" value="1"/>
</dbReference>
<name>S4VZE5_9VIRU</name>
<dbReference type="RefSeq" id="YP_008437955.1">
    <property type="nucleotide sequence ID" value="NC_022098.1"/>
</dbReference>
<gene>
    <name evidence="2" type="ORF">psal_cds_836</name>
</gene>